<dbReference type="AlphaFoldDB" id="A0A8B9F0W0"/>
<evidence type="ECO:0000256" key="3">
    <source>
        <dbReference type="ARBA" id="ARBA00023015"/>
    </source>
</evidence>
<dbReference type="PANTHER" id="PTHR23349">
    <property type="entry name" value="BASIC HELIX-LOOP-HELIX TRANSCRIPTION FACTOR, TWIST"/>
    <property type="match status" value="1"/>
</dbReference>
<evidence type="ECO:0000256" key="6">
    <source>
        <dbReference type="ARBA" id="ARBA00023242"/>
    </source>
</evidence>
<dbReference type="Pfam" id="PF00010">
    <property type="entry name" value="HLH"/>
    <property type="match status" value="1"/>
</dbReference>
<protein>
    <recommendedName>
        <fullName evidence="8">BHLH domain-containing protein</fullName>
    </recommendedName>
</protein>
<dbReference type="GO" id="GO:0046983">
    <property type="term" value="F:protein dimerization activity"/>
    <property type="evidence" value="ECO:0007669"/>
    <property type="project" value="InterPro"/>
</dbReference>
<evidence type="ECO:0000313" key="10">
    <source>
        <dbReference type="Proteomes" id="UP000694522"/>
    </source>
</evidence>
<evidence type="ECO:0000256" key="2">
    <source>
        <dbReference type="ARBA" id="ARBA00022473"/>
    </source>
</evidence>
<feature type="region of interest" description="Disordered" evidence="7">
    <location>
        <begin position="36"/>
        <end position="135"/>
    </location>
</feature>
<evidence type="ECO:0000256" key="4">
    <source>
        <dbReference type="ARBA" id="ARBA00023125"/>
    </source>
</evidence>
<keyword evidence="4" id="KW-0238">DNA-binding</keyword>
<keyword evidence="6" id="KW-0539">Nucleus</keyword>
<dbReference type="GO" id="GO:0005634">
    <property type="term" value="C:nucleus"/>
    <property type="evidence" value="ECO:0007669"/>
    <property type="project" value="UniProtKB-SubCell"/>
</dbReference>
<evidence type="ECO:0000313" key="9">
    <source>
        <dbReference type="Ensembl" id="ENSACOP00000000825.1"/>
    </source>
</evidence>
<dbReference type="InterPro" id="IPR050283">
    <property type="entry name" value="E-box_TF_Regulators"/>
</dbReference>
<evidence type="ECO:0000256" key="7">
    <source>
        <dbReference type="SAM" id="MobiDB-lite"/>
    </source>
</evidence>
<comment type="subcellular location">
    <subcellularLocation>
        <location evidence="1">Nucleus</location>
    </subcellularLocation>
</comment>
<name>A0A8B9F0W0_9PSIT</name>
<feature type="compositionally biased region" description="Polar residues" evidence="7">
    <location>
        <begin position="50"/>
        <end position="59"/>
    </location>
</feature>
<keyword evidence="10" id="KW-1185">Reference proteome</keyword>
<dbReference type="FunFam" id="4.10.280.10:FF:000010">
    <property type="entry name" value="Scleraxis bHLH transcription factor"/>
    <property type="match status" value="1"/>
</dbReference>
<dbReference type="GO" id="GO:0000977">
    <property type="term" value="F:RNA polymerase II transcription regulatory region sequence-specific DNA binding"/>
    <property type="evidence" value="ECO:0007669"/>
    <property type="project" value="TreeGrafter"/>
</dbReference>
<dbReference type="SUPFAM" id="SSF47459">
    <property type="entry name" value="HLH, helix-loop-helix DNA-binding domain"/>
    <property type="match status" value="1"/>
</dbReference>
<feature type="compositionally biased region" description="Basic and acidic residues" evidence="7">
    <location>
        <begin position="100"/>
        <end position="112"/>
    </location>
</feature>
<keyword evidence="5" id="KW-0804">Transcription</keyword>
<dbReference type="PROSITE" id="PS50888">
    <property type="entry name" value="BHLH"/>
    <property type="match status" value="1"/>
</dbReference>
<proteinExistence type="predicted"/>
<accession>A0A8B9F0W0</accession>
<keyword evidence="2" id="KW-0217">Developmental protein</keyword>
<dbReference type="GO" id="GO:0000981">
    <property type="term" value="F:DNA-binding transcription factor activity, RNA polymerase II-specific"/>
    <property type="evidence" value="ECO:0007669"/>
    <property type="project" value="TreeGrafter"/>
</dbReference>
<reference evidence="9" key="2">
    <citation type="submission" date="2025-09" db="UniProtKB">
        <authorList>
            <consortium name="Ensembl"/>
        </authorList>
    </citation>
    <scope>IDENTIFICATION</scope>
</reference>
<evidence type="ECO:0000259" key="8">
    <source>
        <dbReference type="PROSITE" id="PS50888"/>
    </source>
</evidence>
<feature type="domain" description="BHLH" evidence="8">
    <location>
        <begin position="119"/>
        <end position="171"/>
    </location>
</feature>
<dbReference type="Ensembl" id="ENSACOT00000000852.1">
    <property type="protein sequence ID" value="ENSACOP00000000825.1"/>
    <property type="gene ID" value="ENSACOG00000000611.1"/>
</dbReference>
<dbReference type="InterPro" id="IPR011598">
    <property type="entry name" value="bHLH_dom"/>
</dbReference>
<reference evidence="9" key="1">
    <citation type="submission" date="2025-08" db="UniProtKB">
        <authorList>
            <consortium name="Ensembl"/>
        </authorList>
    </citation>
    <scope>IDENTIFICATION</scope>
</reference>
<evidence type="ECO:0000256" key="5">
    <source>
        <dbReference type="ARBA" id="ARBA00023163"/>
    </source>
</evidence>
<dbReference type="PANTHER" id="PTHR23349:SF40">
    <property type="entry name" value="BHLH DOMAIN-CONTAINING PROTEIN"/>
    <property type="match status" value="1"/>
</dbReference>
<keyword evidence="3" id="KW-0805">Transcription regulation</keyword>
<dbReference type="Proteomes" id="UP000694522">
    <property type="component" value="Unplaced"/>
</dbReference>
<dbReference type="InterPro" id="IPR036638">
    <property type="entry name" value="HLH_DNA-bd_sf"/>
</dbReference>
<dbReference type="Gene3D" id="4.10.280.10">
    <property type="entry name" value="Helix-loop-helix DNA-binding domain"/>
    <property type="match status" value="1"/>
</dbReference>
<dbReference type="SMART" id="SM00353">
    <property type="entry name" value="HLH"/>
    <property type="match status" value="1"/>
</dbReference>
<evidence type="ECO:0000256" key="1">
    <source>
        <dbReference type="ARBA" id="ARBA00004123"/>
    </source>
</evidence>
<sequence>MYTVGAETVKPAGACPCARCREKGRSRWRTWRAVPVGASQPRCSHPSAAGQVSGTSTQTALRPLGGAAPGGERRRSGGAGAGHGDRWQRRRPPAKSSSRAKPDPPLRRRDTGPRGGSGGRRAAANARERDRTHSVNAAFGALRRLIPTRPADRRLSKVETLRLAASYIAHLANVLLLQHAEGTAATQPCPQPTPPGTAAPRPICTFCLSEQQKRVRAGCPEGGSQSTLQVWDCPSLGFRASSVSSNLCFSSLA</sequence>
<organism evidence="9 10">
    <name type="scientific">Amazona collaria</name>
    <name type="common">yellow-billed parrot</name>
    <dbReference type="NCBI Taxonomy" id="241587"/>
    <lineage>
        <taxon>Eukaryota</taxon>
        <taxon>Metazoa</taxon>
        <taxon>Chordata</taxon>
        <taxon>Craniata</taxon>
        <taxon>Vertebrata</taxon>
        <taxon>Euteleostomi</taxon>
        <taxon>Archelosauria</taxon>
        <taxon>Archosauria</taxon>
        <taxon>Dinosauria</taxon>
        <taxon>Saurischia</taxon>
        <taxon>Theropoda</taxon>
        <taxon>Coelurosauria</taxon>
        <taxon>Aves</taxon>
        <taxon>Neognathae</taxon>
        <taxon>Neoaves</taxon>
        <taxon>Telluraves</taxon>
        <taxon>Australaves</taxon>
        <taxon>Psittaciformes</taxon>
        <taxon>Psittacidae</taxon>
        <taxon>Amazona</taxon>
    </lineage>
</organism>
<dbReference type="GO" id="GO:0032502">
    <property type="term" value="P:developmental process"/>
    <property type="evidence" value="ECO:0007669"/>
    <property type="project" value="TreeGrafter"/>
</dbReference>